<keyword evidence="2 4" id="KW-0689">Ribosomal protein</keyword>
<dbReference type="SMART" id="SM01387">
    <property type="entry name" value="Ribosomal_S15"/>
    <property type="match status" value="1"/>
</dbReference>
<evidence type="ECO:0000313" key="8">
    <source>
        <dbReference type="Proteomes" id="UP000030787"/>
    </source>
</evidence>
<dbReference type="Pfam" id="PF08069">
    <property type="entry name" value="Ribosomal_S13_N"/>
    <property type="match status" value="1"/>
</dbReference>
<dbReference type="Gene3D" id="4.10.860.130">
    <property type="match status" value="1"/>
</dbReference>
<dbReference type="InterPro" id="IPR000589">
    <property type="entry name" value="Ribosomal_uS15"/>
</dbReference>
<dbReference type="PANTHER" id="PTHR11885:SF6">
    <property type="entry name" value="SMALL RIBOSOMAL SUBUNIT PROTEIN US15"/>
    <property type="match status" value="1"/>
</dbReference>
<dbReference type="CDD" id="cd00677">
    <property type="entry name" value="S15_NS1_EPRS_RNA-bind"/>
    <property type="match status" value="1"/>
</dbReference>
<gene>
    <name evidence="4" type="primary">rps15</name>
    <name evidence="7" type="ORF">Mpt1_c01330</name>
</gene>
<dbReference type="GO" id="GO:0003735">
    <property type="term" value="F:structural constituent of ribosome"/>
    <property type="evidence" value="ECO:0007669"/>
    <property type="project" value="InterPro"/>
</dbReference>
<evidence type="ECO:0000256" key="4">
    <source>
        <dbReference type="HAMAP-Rule" id="MF_01343"/>
    </source>
</evidence>
<dbReference type="KEGG" id="mear:Mpt1_c01330"/>
<keyword evidence="8" id="KW-1185">Reference proteome</keyword>
<proteinExistence type="inferred from homology"/>
<dbReference type="SMART" id="SM01386">
    <property type="entry name" value="Ribosomal_S13_N"/>
    <property type="match status" value="1"/>
</dbReference>
<dbReference type="SUPFAM" id="SSF47060">
    <property type="entry name" value="S15/NS1 RNA-binding domain"/>
    <property type="match status" value="1"/>
</dbReference>
<dbReference type="AlphaFoldDB" id="A0A0A7LEU8"/>
<dbReference type="OrthoDB" id="6533at2157"/>
<evidence type="ECO:0000313" key="7">
    <source>
        <dbReference type="EMBL" id="AIZ56036.1"/>
    </source>
</evidence>
<dbReference type="PANTHER" id="PTHR11885">
    <property type="entry name" value="RIBOSOMAL PROTEIN S15P/S13E"/>
    <property type="match status" value="1"/>
</dbReference>
<comment type="subunit">
    <text evidence="4">Part of the 30S ribosomal subunit.</text>
</comment>
<sequence length="151" mass="17305">MARMQTRRKGKSCSKRPMISENPEWVPLTATEIEDLIVQFTENGMVSARIGLVLRDQYGVPNVRLATGKTVTEIMKEKGVMPDLPEDLSNLMRRAISLNVHVKNHRGDVANIRGLNLIEARIRRLERYYKKNGVLPQTWKYSLSNAEIMLK</sequence>
<keyword evidence="3 4" id="KW-0687">Ribonucleoprotein</keyword>
<evidence type="ECO:0000256" key="5">
    <source>
        <dbReference type="RuleBase" id="RU003919"/>
    </source>
</evidence>
<dbReference type="STRING" id="1577791.Mpt1_c01330"/>
<dbReference type="Proteomes" id="UP000030787">
    <property type="component" value="Chromosome"/>
</dbReference>
<reference evidence="7 8" key="1">
    <citation type="journal article" date="2014" name="Appl. Environ. Microbiol.">
        <title>Comparative Genome Analysis of 'Candidatus Methanoplasma termitum' Indicates a New Mode of Energy Metabolism in the Seventh Order of Methanogens.</title>
        <authorList>
            <person name="Lang K."/>
            <person name="Schuldes J."/>
            <person name="Klingl A."/>
            <person name="Poehlein A."/>
            <person name="Daniel R."/>
            <person name="Brune A."/>
        </authorList>
    </citation>
    <scope>NUCLEOTIDE SEQUENCE [LARGE SCALE GENOMIC DNA]</scope>
    <source>
        <strain evidence="8">Mpt1</strain>
    </source>
</reference>
<protein>
    <recommendedName>
        <fullName evidence="4">Small ribosomal subunit protein uS15</fullName>
    </recommendedName>
</protein>
<evidence type="ECO:0000256" key="1">
    <source>
        <dbReference type="ARBA" id="ARBA00008434"/>
    </source>
</evidence>
<dbReference type="GO" id="GO:0006412">
    <property type="term" value="P:translation"/>
    <property type="evidence" value="ECO:0007669"/>
    <property type="project" value="UniProtKB-UniRule"/>
</dbReference>
<dbReference type="InterPro" id="IPR023029">
    <property type="entry name" value="Ribosomal_uS15_arc_euk"/>
</dbReference>
<dbReference type="GO" id="GO:0070181">
    <property type="term" value="F:small ribosomal subunit rRNA binding"/>
    <property type="evidence" value="ECO:0007669"/>
    <property type="project" value="TreeGrafter"/>
</dbReference>
<dbReference type="RefSeq" id="WP_048111324.1">
    <property type="nucleotide sequence ID" value="NZ_CP010070.1"/>
</dbReference>
<comment type="similarity">
    <text evidence="1 4 5">Belongs to the universal ribosomal protein uS15 family.</text>
</comment>
<evidence type="ECO:0000256" key="2">
    <source>
        <dbReference type="ARBA" id="ARBA00022980"/>
    </source>
</evidence>
<dbReference type="Gene3D" id="1.10.287.10">
    <property type="entry name" value="S15/NS1, RNA-binding"/>
    <property type="match status" value="1"/>
</dbReference>
<dbReference type="InterPro" id="IPR012606">
    <property type="entry name" value="Ribosomal_uS15_N"/>
</dbReference>
<dbReference type="Pfam" id="PF00312">
    <property type="entry name" value="Ribosomal_S15"/>
    <property type="match status" value="1"/>
</dbReference>
<feature type="domain" description="Small ribosomal subunit protein uS15 N-terminal" evidence="6">
    <location>
        <begin position="1"/>
        <end position="60"/>
    </location>
</feature>
<dbReference type="InterPro" id="IPR009068">
    <property type="entry name" value="uS15_NS1_RNA-bd_sf"/>
</dbReference>
<dbReference type="EMBL" id="CP010070">
    <property type="protein sequence ID" value="AIZ56036.1"/>
    <property type="molecule type" value="Genomic_DNA"/>
</dbReference>
<evidence type="ECO:0000259" key="6">
    <source>
        <dbReference type="SMART" id="SM01386"/>
    </source>
</evidence>
<dbReference type="NCBIfam" id="NF006331">
    <property type="entry name" value="PRK08561.1"/>
    <property type="match status" value="1"/>
</dbReference>
<evidence type="ECO:0000256" key="3">
    <source>
        <dbReference type="ARBA" id="ARBA00023274"/>
    </source>
</evidence>
<name>A0A0A7LEU8_9ARCH</name>
<dbReference type="GeneID" id="24817807"/>
<dbReference type="PROSITE" id="PS00362">
    <property type="entry name" value="RIBOSOMAL_S15"/>
    <property type="match status" value="1"/>
</dbReference>
<organism evidence="7 8">
    <name type="scientific">Candidatus Methanoplasma termitum</name>
    <dbReference type="NCBI Taxonomy" id="1577791"/>
    <lineage>
        <taxon>Archaea</taxon>
        <taxon>Methanobacteriati</taxon>
        <taxon>Thermoplasmatota</taxon>
        <taxon>Thermoplasmata</taxon>
        <taxon>Methanomassiliicoccales</taxon>
        <taxon>Methanomassiliicoccaceae</taxon>
        <taxon>Candidatus Methanoplasma</taxon>
    </lineage>
</organism>
<dbReference type="HAMAP" id="MF_01343_A">
    <property type="entry name" value="Ribosomal_uS15_A"/>
    <property type="match status" value="1"/>
</dbReference>
<dbReference type="HOGENOM" id="CLU_090139_2_0_2"/>
<accession>A0A0A7LEU8</accession>
<dbReference type="GO" id="GO:0022627">
    <property type="term" value="C:cytosolic small ribosomal subunit"/>
    <property type="evidence" value="ECO:0007669"/>
    <property type="project" value="TreeGrafter"/>
</dbReference>